<feature type="domain" description="ARM repeat N-terminal plant" evidence="1">
    <location>
        <begin position="88"/>
        <end position="122"/>
    </location>
</feature>
<dbReference type="InterPro" id="IPR058868">
    <property type="entry name" value="ARM_7"/>
</dbReference>
<feature type="domain" description="ARM repeat N-terminal plant" evidence="1">
    <location>
        <begin position="2"/>
        <end position="63"/>
    </location>
</feature>
<reference evidence="2 3" key="1">
    <citation type="submission" date="2019-05" db="EMBL/GenBank/DDBJ databases">
        <title>Mikania micrantha, genome provides insights into the molecular mechanism of rapid growth.</title>
        <authorList>
            <person name="Liu B."/>
        </authorList>
    </citation>
    <scope>NUCLEOTIDE SEQUENCE [LARGE SCALE GENOMIC DNA]</scope>
    <source>
        <strain evidence="2">NLD-2019</strain>
        <tissue evidence="2">Leaf</tissue>
    </source>
</reference>
<accession>A0A5N6PD67</accession>
<gene>
    <name evidence="2" type="ORF">E3N88_10337</name>
</gene>
<keyword evidence="3" id="KW-1185">Reference proteome</keyword>
<dbReference type="Proteomes" id="UP000326396">
    <property type="component" value="Linkage Group LG13"/>
</dbReference>
<dbReference type="OrthoDB" id="1872379at2759"/>
<dbReference type="EMBL" id="SZYD01000005">
    <property type="protein sequence ID" value="KAD6119066.1"/>
    <property type="molecule type" value="Genomic_DNA"/>
</dbReference>
<dbReference type="Gene3D" id="1.25.40.10">
    <property type="entry name" value="Tetratricopeptide repeat domain"/>
    <property type="match status" value="1"/>
</dbReference>
<protein>
    <recommendedName>
        <fullName evidence="1">ARM repeat N-terminal plant domain-containing protein</fullName>
    </recommendedName>
</protein>
<organism evidence="2 3">
    <name type="scientific">Mikania micrantha</name>
    <name type="common">bitter vine</name>
    <dbReference type="NCBI Taxonomy" id="192012"/>
    <lineage>
        <taxon>Eukaryota</taxon>
        <taxon>Viridiplantae</taxon>
        <taxon>Streptophyta</taxon>
        <taxon>Embryophyta</taxon>
        <taxon>Tracheophyta</taxon>
        <taxon>Spermatophyta</taxon>
        <taxon>Magnoliopsida</taxon>
        <taxon>eudicotyledons</taxon>
        <taxon>Gunneridae</taxon>
        <taxon>Pentapetalae</taxon>
        <taxon>asterids</taxon>
        <taxon>campanulids</taxon>
        <taxon>Asterales</taxon>
        <taxon>Asteraceae</taxon>
        <taxon>Asteroideae</taxon>
        <taxon>Heliantheae alliance</taxon>
        <taxon>Eupatorieae</taxon>
        <taxon>Mikania</taxon>
    </lineage>
</organism>
<dbReference type="InterPro" id="IPR016024">
    <property type="entry name" value="ARM-type_fold"/>
</dbReference>
<sequence length="488" mass="56540">MSCTSPTCFLCTMKEQNIVIRRSRIKKHFKEMLSIDQQERVLILSTLWKISMNQPEDPEFPYLEQRVAVRALGHLASYDSTFEMLVVHEEEAEEWASQIQCWSLHLLNCFAIRGRSIDLICNQDFLKDLSSMWGGLMNHTSPSGIGLIRILCYTQTGRTKVSESKEVIECICNLSRSSDDWQYMGIDCLLLLLLDMNTRYKVLEIASFYLLDLIELRKLGERSNLGQKITKALLIDYKNGKSGINNPEIDRRLKEIWVTKVDKNRREKLMSDEKLEEKRVLVNLIKQQANHHFWSGDIESAVKKYTEGLKSCPLKLRKERIVLYSNRAQCYLLVNDPDSAISDTTRSLSISKPTNSHVKSLWRRSQAYYMKGLAKESLMDCLMFINAFVTEDKRKHAKIPYYAVHMIKKLMDLTWFFAPAKSKLSATNSSTDCNSSNEEFPKDEMPGLYTILEDPVIRKDKEATKRKDTRYENQKSSIVQGYINITNN</sequence>
<dbReference type="PANTHER" id="PTHR46578:SF1">
    <property type="entry name" value="ARM-REPEAT_TETRATRICOPEPTIDE REPEAT (TPR)-LIKE PROTEIN"/>
    <property type="match status" value="1"/>
</dbReference>
<dbReference type="Pfam" id="PF26524">
    <property type="entry name" value="ARM_7"/>
    <property type="match status" value="2"/>
</dbReference>
<evidence type="ECO:0000313" key="3">
    <source>
        <dbReference type="Proteomes" id="UP000326396"/>
    </source>
</evidence>
<evidence type="ECO:0000259" key="1">
    <source>
        <dbReference type="Pfam" id="PF26524"/>
    </source>
</evidence>
<dbReference type="SUPFAM" id="SSF48452">
    <property type="entry name" value="TPR-like"/>
    <property type="match status" value="1"/>
</dbReference>
<dbReference type="AlphaFoldDB" id="A0A5N6PD67"/>
<dbReference type="InterPro" id="IPR011990">
    <property type="entry name" value="TPR-like_helical_dom_sf"/>
</dbReference>
<name>A0A5N6PD67_9ASTR</name>
<evidence type="ECO:0000313" key="2">
    <source>
        <dbReference type="EMBL" id="KAD6119066.1"/>
    </source>
</evidence>
<comment type="caution">
    <text evidence="2">The sequence shown here is derived from an EMBL/GenBank/DDBJ whole genome shotgun (WGS) entry which is preliminary data.</text>
</comment>
<dbReference type="SUPFAM" id="SSF48371">
    <property type="entry name" value="ARM repeat"/>
    <property type="match status" value="1"/>
</dbReference>
<proteinExistence type="predicted"/>
<dbReference type="PANTHER" id="PTHR46578">
    <property type="entry name" value="ARM-REPEAT/TETRATRICOPEPTIDE REPEAT (TPR)-LIKE PROTEIN"/>
    <property type="match status" value="1"/>
</dbReference>